<reference evidence="2 3" key="1">
    <citation type="journal article" date="2019" name="Emerg. Microbes Infect.">
        <title>Comprehensive subspecies identification of 175 nontuberculous mycobacteria species based on 7547 genomic profiles.</title>
        <authorList>
            <person name="Matsumoto Y."/>
            <person name="Kinjo T."/>
            <person name="Motooka D."/>
            <person name="Nabeya D."/>
            <person name="Jung N."/>
            <person name="Uechi K."/>
            <person name="Horii T."/>
            <person name="Iida T."/>
            <person name="Fujita J."/>
            <person name="Nakamura S."/>
        </authorList>
    </citation>
    <scope>NUCLEOTIDE SEQUENCE [LARGE SCALE GENOMIC DNA]</scope>
    <source>
        <strain evidence="2 3">JCM 30395</strain>
    </source>
</reference>
<dbReference type="AlphaFoldDB" id="A0A7I7SLC9"/>
<dbReference type="Gene3D" id="3.30.530.20">
    <property type="match status" value="1"/>
</dbReference>
<protein>
    <recommendedName>
        <fullName evidence="4">Cyclase</fullName>
    </recommendedName>
</protein>
<feature type="compositionally biased region" description="Pro residues" evidence="1">
    <location>
        <begin position="1"/>
        <end position="26"/>
    </location>
</feature>
<evidence type="ECO:0000313" key="2">
    <source>
        <dbReference type="EMBL" id="BBY57762.1"/>
    </source>
</evidence>
<proteinExistence type="predicted"/>
<dbReference type="InterPro" id="IPR023393">
    <property type="entry name" value="START-like_dom_sf"/>
</dbReference>
<dbReference type="KEGG" id="msar:MSAR_08980"/>
<gene>
    <name evidence="2" type="ORF">MSAR_08980</name>
</gene>
<feature type="region of interest" description="Disordered" evidence="1">
    <location>
        <begin position="41"/>
        <end position="81"/>
    </location>
</feature>
<feature type="region of interest" description="Disordered" evidence="1">
    <location>
        <begin position="1"/>
        <end position="28"/>
    </location>
</feature>
<dbReference type="InterPro" id="IPR019587">
    <property type="entry name" value="Polyketide_cyclase/dehydratase"/>
</dbReference>
<dbReference type="SUPFAM" id="SSF55961">
    <property type="entry name" value="Bet v1-like"/>
    <property type="match status" value="1"/>
</dbReference>
<organism evidence="2 3">
    <name type="scientific">Mycolicibacterium sarraceniae</name>
    <dbReference type="NCBI Taxonomy" id="1534348"/>
    <lineage>
        <taxon>Bacteria</taxon>
        <taxon>Bacillati</taxon>
        <taxon>Actinomycetota</taxon>
        <taxon>Actinomycetes</taxon>
        <taxon>Mycobacteriales</taxon>
        <taxon>Mycobacteriaceae</taxon>
        <taxon>Mycolicibacterium</taxon>
    </lineage>
</organism>
<evidence type="ECO:0008006" key="4">
    <source>
        <dbReference type="Google" id="ProtNLM"/>
    </source>
</evidence>
<dbReference type="CDD" id="cd07819">
    <property type="entry name" value="SRPBCC_2"/>
    <property type="match status" value="1"/>
</dbReference>
<dbReference type="EMBL" id="AP022595">
    <property type="protein sequence ID" value="BBY57762.1"/>
    <property type="molecule type" value="Genomic_DNA"/>
</dbReference>
<sequence>MPRYPPGADPRLPPPQGTGIAPPPVAFVPYDPATGDYVGPDGKRYTQGDLATRGTRPGSRCWPRRGRNGQYLPRGGPPRYGHAMATKDSREVVIEASPEEILAVITDVEATPTWSPQYQSAEVLEAYADGRPHKVKMTIKAAGLTDEQIVEYTYGDNVVSWTLLKASQLRSQDGKYTLTPDGDKTKLRFDLSIDLAVPLPGFVVKRVIKGALETATDGLRKQVLTVQKGG</sequence>
<dbReference type="Proteomes" id="UP000466445">
    <property type="component" value="Chromosome"/>
</dbReference>
<keyword evidence="3" id="KW-1185">Reference proteome</keyword>
<dbReference type="Pfam" id="PF10604">
    <property type="entry name" value="Polyketide_cyc2"/>
    <property type="match status" value="1"/>
</dbReference>
<evidence type="ECO:0000313" key="3">
    <source>
        <dbReference type="Proteomes" id="UP000466445"/>
    </source>
</evidence>
<name>A0A7I7SLC9_9MYCO</name>
<accession>A0A7I7SLC9</accession>
<evidence type="ECO:0000256" key="1">
    <source>
        <dbReference type="SAM" id="MobiDB-lite"/>
    </source>
</evidence>
<dbReference type="PANTHER" id="PTHR39683">
    <property type="entry name" value="CONSERVED PROTEIN TB16.3"/>
    <property type="match status" value="1"/>
</dbReference>
<dbReference type="PANTHER" id="PTHR39683:SF4">
    <property type="entry name" value="COENZYME Q-BINDING PROTEIN COQ10 START DOMAIN-CONTAINING PROTEIN"/>
    <property type="match status" value="1"/>
</dbReference>